<evidence type="ECO:0000313" key="4">
    <source>
        <dbReference type="Proteomes" id="UP000294225"/>
    </source>
</evidence>
<evidence type="ECO:0000256" key="2">
    <source>
        <dbReference type="SAM" id="Phobius"/>
    </source>
</evidence>
<feature type="compositionally biased region" description="Pro residues" evidence="1">
    <location>
        <begin position="31"/>
        <end position="42"/>
    </location>
</feature>
<feature type="region of interest" description="Disordered" evidence="1">
    <location>
        <begin position="94"/>
        <end position="144"/>
    </location>
</feature>
<feature type="compositionally biased region" description="Low complexity" evidence="1">
    <location>
        <begin position="121"/>
        <end position="131"/>
    </location>
</feature>
<feature type="compositionally biased region" description="Basic and acidic residues" evidence="1">
    <location>
        <begin position="135"/>
        <end position="144"/>
    </location>
</feature>
<proteinExistence type="predicted"/>
<comment type="caution">
    <text evidence="3">The sequence shown here is derived from an EMBL/GenBank/DDBJ whole genome shotgun (WGS) entry which is preliminary data.</text>
</comment>
<name>A0A4R0IL51_9ACTN</name>
<gene>
    <name evidence="3" type="ORF">E0H92_35940</name>
</gene>
<keyword evidence="2" id="KW-0812">Transmembrane</keyword>
<reference evidence="3 4" key="1">
    <citation type="submission" date="2019-02" db="EMBL/GenBank/DDBJ databases">
        <title>Kribbella capetownensis sp. nov. and Kribbella speibonae sp. nov., isolated from soil.</title>
        <authorList>
            <person name="Curtis S.M."/>
            <person name="Norton I."/>
            <person name="Everest G.J."/>
            <person name="Meyers P.R."/>
        </authorList>
    </citation>
    <scope>NUCLEOTIDE SEQUENCE [LARGE SCALE GENOMIC DNA]</scope>
    <source>
        <strain evidence="3 4">YM55</strain>
    </source>
</reference>
<feature type="transmembrane region" description="Helical" evidence="2">
    <location>
        <begin position="63"/>
        <end position="83"/>
    </location>
</feature>
<keyword evidence="2" id="KW-0472">Membrane</keyword>
<dbReference type="RefSeq" id="WP_131499362.1">
    <property type="nucleotide sequence ID" value="NZ_SJKC01000006.1"/>
</dbReference>
<protein>
    <submittedName>
        <fullName evidence="3">Uncharacterized protein</fullName>
    </submittedName>
</protein>
<feature type="compositionally biased region" description="Low complexity" evidence="1">
    <location>
        <begin position="43"/>
        <end position="55"/>
    </location>
</feature>
<evidence type="ECO:0000313" key="3">
    <source>
        <dbReference type="EMBL" id="TCC31908.1"/>
    </source>
</evidence>
<dbReference type="Proteomes" id="UP000294225">
    <property type="component" value="Unassembled WGS sequence"/>
</dbReference>
<sequence>MSDQQPPAWKPDHRPNQPYGAPPQHTAPLPQYGPPQYAPPPQYGNQPPQYGGQPPAKRPRGPWLLAGAAVVVVALIGGAVVLLTGRGDETADAGAPIPTATFTDGVVTPTAGPSTEPPSATPSTTPSTSSTPKPPAERRRTLRDVDQGIAVYDDVYIKPASGWRRLYTSKYTVTLGPASKGSLLLVVVNPVGYPAAKAVPVIARDLIALDKLAAVVKGPVKSLSPANSNIQSQAQMSYTGRLRQNGASVSVTARCTTMTGVESIHNVTVSVCVQARPDVADKAFRDANRMLASVARSI</sequence>
<dbReference type="EMBL" id="SJKC01000006">
    <property type="protein sequence ID" value="TCC31908.1"/>
    <property type="molecule type" value="Genomic_DNA"/>
</dbReference>
<organism evidence="3 4">
    <name type="scientific">Kribbella speibonae</name>
    <dbReference type="NCBI Taxonomy" id="1572660"/>
    <lineage>
        <taxon>Bacteria</taxon>
        <taxon>Bacillati</taxon>
        <taxon>Actinomycetota</taxon>
        <taxon>Actinomycetes</taxon>
        <taxon>Propionibacteriales</taxon>
        <taxon>Kribbellaceae</taxon>
        <taxon>Kribbella</taxon>
    </lineage>
</organism>
<evidence type="ECO:0000256" key="1">
    <source>
        <dbReference type="SAM" id="MobiDB-lite"/>
    </source>
</evidence>
<feature type="region of interest" description="Disordered" evidence="1">
    <location>
        <begin position="1"/>
        <end position="58"/>
    </location>
</feature>
<dbReference type="AlphaFoldDB" id="A0A4R0IL51"/>
<keyword evidence="2" id="KW-1133">Transmembrane helix</keyword>
<accession>A0A4R0IL51</accession>